<feature type="compositionally biased region" description="Polar residues" evidence="1">
    <location>
        <begin position="193"/>
        <end position="203"/>
    </location>
</feature>
<gene>
    <name evidence="2" type="ORF">CTHT_0020190</name>
</gene>
<dbReference type="AlphaFoldDB" id="G0S395"/>
<dbReference type="RefSeq" id="XP_006692497.1">
    <property type="nucleotide sequence ID" value="XM_006692434.1"/>
</dbReference>
<organism evidence="3">
    <name type="scientific">Chaetomium thermophilum (strain DSM 1495 / CBS 144.50 / IMI 039719)</name>
    <name type="common">Thermochaetoides thermophila</name>
    <dbReference type="NCBI Taxonomy" id="759272"/>
    <lineage>
        <taxon>Eukaryota</taxon>
        <taxon>Fungi</taxon>
        <taxon>Dikarya</taxon>
        <taxon>Ascomycota</taxon>
        <taxon>Pezizomycotina</taxon>
        <taxon>Sordariomycetes</taxon>
        <taxon>Sordariomycetidae</taxon>
        <taxon>Sordariales</taxon>
        <taxon>Chaetomiaceae</taxon>
        <taxon>Thermochaetoides</taxon>
    </lineage>
</organism>
<protein>
    <submittedName>
        <fullName evidence="2">Uncharacterized protein</fullName>
    </submittedName>
</protein>
<keyword evidence="3" id="KW-1185">Reference proteome</keyword>
<feature type="compositionally biased region" description="Low complexity" evidence="1">
    <location>
        <begin position="90"/>
        <end position="123"/>
    </location>
</feature>
<evidence type="ECO:0000313" key="3">
    <source>
        <dbReference type="Proteomes" id="UP000008066"/>
    </source>
</evidence>
<feature type="compositionally biased region" description="Low complexity" evidence="1">
    <location>
        <begin position="175"/>
        <end position="192"/>
    </location>
</feature>
<evidence type="ECO:0000256" key="1">
    <source>
        <dbReference type="SAM" id="MobiDB-lite"/>
    </source>
</evidence>
<feature type="compositionally biased region" description="Polar residues" evidence="1">
    <location>
        <begin position="296"/>
        <end position="321"/>
    </location>
</feature>
<dbReference type="EMBL" id="GL988040">
    <property type="protein sequence ID" value="EGS22478.1"/>
    <property type="molecule type" value="Genomic_DNA"/>
</dbReference>
<feature type="compositionally biased region" description="Polar residues" evidence="1">
    <location>
        <begin position="382"/>
        <end position="404"/>
    </location>
</feature>
<dbReference type="GeneID" id="18256057"/>
<name>G0S395_CHATD</name>
<feature type="region of interest" description="Disordered" evidence="1">
    <location>
        <begin position="237"/>
        <end position="265"/>
    </location>
</feature>
<dbReference type="KEGG" id="cthr:CTHT_0020190"/>
<sequence>MQFVRMPGDLRNLVRHYARQDSYLWDTIDRGSAWTPWSHHIPSAQLRVQFFQAVLKVIDDLIPRVTFCLADWQATTRPIPAFPNFKARSDSQSNSCSSSPHQPVPSHSLVPAPSPALSPAAPTTLWPTSSVQAHNPLFSRLQWAVQRASPRLEEYRSMVSRSSTTGITNHSSESQQGQRVQTQRQVVQPQQTLTPARSSTGSFTMEPDWHDARSEGSTTDVSDVDSMTRCVILGYARYHPGEGNPQDLTVNDSNKDVGSDANFARPRDSLKLSDYNTLKSDNASVDATQVALAPVTEQTQTSQKTNEQEQFPLNPTLTESSPGPGADSEESMGNGNEANKQDSLRRQFTPCHQSSPVTTPATSVSLLSSKIDLAVEENTSALSLSPATTDDIQPTANQEDNTNGEIPDDHCATNKVNLEDLKDAANTPIVPTIIPTLPSEFPVILPGPPFSGTRP</sequence>
<feature type="region of interest" description="Disordered" evidence="1">
    <location>
        <begin position="155"/>
        <end position="222"/>
    </location>
</feature>
<evidence type="ECO:0000313" key="2">
    <source>
        <dbReference type="EMBL" id="EGS22478.1"/>
    </source>
</evidence>
<proteinExistence type="predicted"/>
<dbReference type="HOGENOM" id="CLU_601290_0_0_1"/>
<accession>G0S395</accession>
<feature type="region of interest" description="Disordered" evidence="1">
    <location>
        <begin position="83"/>
        <end position="123"/>
    </location>
</feature>
<feature type="region of interest" description="Disordered" evidence="1">
    <location>
        <begin position="295"/>
        <end position="344"/>
    </location>
</feature>
<feature type="region of interest" description="Disordered" evidence="1">
    <location>
        <begin position="382"/>
        <end position="410"/>
    </location>
</feature>
<feature type="compositionally biased region" description="Polar residues" evidence="1">
    <location>
        <begin position="159"/>
        <end position="174"/>
    </location>
</feature>
<dbReference type="Proteomes" id="UP000008066">
    <property type="component" value="Unassembled WGS sequence"/>
</dbReference>
<reference evidence="2 3" key="1">
    <citation type="journal article" date="2011" name="Cell">
        <title>Insight into structure and assembly of the nuclear pore complex by utilizing the genome of a eukaryotic thermophile.</title>
        <authorList>
            <person name="Amlacher S."/>
            <person name="Sarges P."/>
            <person name="Flemming D."/>
            <person name="van Noort V."/>
            <person name="Kunze R."/>
            <person name="Devos D.P."/>
            <person name="Arumugam M."/>
            <person name="Bork P."/>
            <person name="Hurt E."/>
        </authorList>
    </citation>
    <scope>NUCLEOTIDE SEQUENCE [LARGE SCALE GENOMIC DNA]</scope>
    <source>
        <strain evidence="3">DSM 1495 / CBS 144.50 / IMI 039719</strain>
    </source>
</reference>